<dbReference type="Pfam" id="PF00294">
    <property type="entry name" value="PfkB"/>
    <property type="match status" value="1"/>
</dbReference>
<dbReference type="InterPro" id="IPR011877">
    <property type="entry name" value="Ribokinase"/>
</dbReference>
<feature type="binding site" evidence="9">
    <location>
        <position position="179"/>
    </location>
    <ligand>
        <name>ATP</name>
        <dbReference type="ChEBI" id="CHEBI:30616"/>
    </ligand>
</feature>
<evidence type="ECO:0000256" key="9">
    <source>
        <dbReference type="HAMAP-Rule" id="MF_01987"/>
    </source>
</evidence>
<comment type="caution">
    <text evidence="9">Lacks conserved residue(s) required for the propagation of feature annotation.</text>
</comment>
<keyword evidence="6 9" id="KW-0460">Magnesium</keyword>
<feature type="binding site" evidence="9">
    <location>
        <position position="237"/>
    </location>
    <ligand>
        <name>K(+)</name>
        <dbReference type="ChEBI" id="CHEBI:29103"/>
    </ligand>
</feature>
<reference evidence="11 14" key="2">
    <citation type="submission" date="2016-06" db="EMBL/GenBank/DDBJ databases">
        <authorList>
            <person name="Kjaerup R.B."/>
            <person name="Dalgaard T.S."/>
            <person name="Juul-Madsen H.R."/>
        </authorList>
    </citation>
    <scope>NUCLEOTIDE SEQUENCE [LARGE SCALE GENOMIC DNA]</scope>
    <source>
        <strain evidence="11 14">CECT 5115</strain>
    </source>
</reference>
<feature type="binding site" evidence="9">
    <location>
        <begin position="38"/>
        <end position="42"/>
    </location>
    <ligand>
        <name>substrate</name>
    </ligand>
</feature>
<dbReference type="Gene3D" id="3.40.1190.20">
    <property type="match status" value="1"/>
</dbReference>
<keyword evidence="5 9" id="KW-0067">ATP-binding</keyword>
<dbReference type="EMBL" id="FLRA01000017">
    <property type="protein sequence ID" value="SBT18178.1"/>
    <property type="molecule type" value="Genomic_DNA"/>
</dbReference>
<dbReference type="GO" id="GO:0005737">
    <property type="term" value="C:cytoplasm"/>
    <property type="evidence" value="ECO:0007669"/>
    <property type="project" value="UniProtKB-SubCell"/>
</dbReference>
<dbReference type="UniPathway" id="UPA00916">
    <property type="reaction ID" value="UER00889"/>
</dbReference>
<protein>
    <recommendedName>
        <fullName evidence="9">Ribokinase</fullName>
        <shortName evidence="9">RK</shortName>
        <ecNumber evidence="9">2.7.1.15</ecNumber>
    </recommendedName>
</protein>
<evidence type="ECO:0000313" key="14">
    <source>
        <dbReference type="Proteomes" id="UP000092871"/>
    </source>
</evidence>
<dbReference type="PANTHER" id="PTHR10584:SF166">
    <property type="entry name" value="RIBOKINASE"/>
    <property type="match status" value="1"/>
</dbReference>
<comment type="activity regulation">
    <text evidence="9">Activated by a monovalent cation that binds near, but not in, the active site. The most likely occupant of the site in vivo is potassium. Ion binding induces a conformational change that may alter substrate affinity.</text>
</comment>
<evidence type="ECO:0000313" key="13">
    <source>
        <dbReference type="Proteomes" id="UP000092840"/>
    </source>
</evidence>
<feature type="binding site" evidence="9">
    <location>
        <position position="278"/>
    </location>
    <ligand>
        <name>K(+)</name>
        <dbReference type="ChEBI" id="CHEBI:29103"/>
    </ligand>
</feature>
<feature type="binding site" evidence="9">
    <location>
        <position position="276"/>
    </location>
    <ligand>
        <name>K(+)</name>
        <dbReference type="ChEBI" id="CHEBI:29103"/>
    </ligand>
</feature>
<gene>
    <name evidence="9 11" type="primary">rbsK</name>
    <name evidence="11" type="ORF">MGA5115_02299</name>
    <name evidence="12" type="ORF">MGA5116_03181</name>
</gene>
<evidence type="ECO:0000313" key="12">
    <source>
        <dbReference type="EMBL" id="SBT22558.1"/>
    </source>
</evidence>
<sequence length="297" mass="31733">MTVFNVGSINVDHLYQVDHFVRPGETMGSSSYQQLLGGKGANQSVALAKAGAKVKHVGAICHSDTHIIEQLQSYGVNTEWVAKVEETTGHAIIQLTGEAENAIILHAGANHTLTSRQIKSVLDNLQQGDWVLLQNETNLVAEALQAAQAAGAKVAFNPAPMDVELTRKVLPYLDLLIVNEVEAMDLAQVDTIEAAADKLPKDYPDIAVMMTLGKEGVRYFSAQEDIQVPAFVVSAKDTTAAGDTFIGFCLAELSQGTPMQQAMTKACAASAICVTRMGAAPSIPTMNEVNDFIAQHN</sequence>
<keyword evidence="13" id="KW-1185">Reference proteome</keyword>
<dbReference type="EMBL" id="FLRB01000019">
    <property type="protein sequence ID" value="SBT22558.1"/>
    <property type="molecule type" value="Genomic_DNA"/>
</dbReference>
<dbReference type="HAMAP" id="MF_01987">
    <property type="entry name" value="Ribokinase"/>
    <property type="match status" value="1"/>
</dbReference>
<dbReference type="Proteomes" id="UP000092871">
    <property type="component" value="Unassembled WGS sequence"/>
</dbReference>
<keyword evidence="1 9" id="KW-0808">Transferase</keyword>
<evidence type="ECO:0000256" key="7">
    <source>
        <dbReference type="ARBA" id="ARBA00022958"/>
    </source>
</evidence>
<dbReference type="InterPro" id="IPR029056">
    <property type="entry name" value="Ribokinase-like"/>
</dbReference>
<dbReference type="PANTHER" id="PTHR10584">
    <property type="entry name" value="SUGAR KINASE"/>
    <property type="match status" value="1"/>
</dbReference>
<accession>A0A1C3JSG5</accession>
<dbReference type="InterPro" id="IPR002139">
    <property type="entry name" value="Ribo/fructo_kinase"/>
</dbReference>
<evidence type="ECO:0000256" key="8">
    <source>
        <dbReference type="ARBA" id="ARBA00023277"/>
    </source>
</evidence>
<dbReference type="GO" id="GO:0046872">
    <property type="term" value="F:metal ion binding"/>
    <property type="evidence" value="ECO:0007669"/>
    <property type="project" value="UniProtKB-KW"/>
</dbReference>
<evidence type="ECO:0000256" key="1">
    <source>
        <dbReference type="ARBA" id="ARBA00022679"/>
    </source>
</evidence>
<dbReference type="CDD" id="cd01174">
    <property type="entry name" value="ribokinase"/>
    <property type="match status" value="1"/>
</dbReference>
<dbReference type="RefSeq" id="WP_067036577.1">
    <property type="nucleotide sequence ID" value="NZ_FLRA01000017.1"/>
</dbReference>
<evidence type="ECO:0000259" key="10">
    <source>
        <dbReference type="Pfam" id="PF00294"/>
    </source>
</evidence>
<name>A0A1C3JSG5_9GAMM</name>
<keyword evidence="8 9" id="KW-0119">Carbohydrate metabolism</keyword>
<comment type="subcellular location">
    <subcellularLocation>
        <location evidence="9">Cytoplasm</location>
    </subcellularLocation>
</comment>
<feature type="binding site" evidence="9">
    <location>
        <position position="239"/>
    </location>
    <ligand>
        <name>K(+)</name>
        <dbReference type="ChEBI" id="CHEBI:29103"/>
    </ligand>
</feature>
<keyword evidence="2 9" id="KW-0479">Metal-binding</keyword>
<evidence type="ECO:0000256" key="6">
    <source>
        <dbReference type="ARBA" id="ARBA00022842"/>
    </source>
</evidence>
<evidence type="ECO:0000313" key="11">
    <source>
        <dbReference type="EMBL" id="SBT18178.1"/>
    </source>
</evidence>
<dbReference type="PRINTS" id="PR00990">
    <property type="entry name" value="RIBOKINASE"/>
</dbReference>
<feature type="binding site" evidence="9">
    <location>
        <begin position="242"/>
        <end position="243"/>
    </location>
    <ligand>
        <name>ATP</name>
        <dbReference type="ChEBI" id="CHEBI:30616"/>
    </ligand>
</feature>
<evidence type="ECO:0000256" key="3">
    <source>
        <dbReference type="ARBA" id="ARBA00022741"/>
    </source>
</evidence>
<dbReference type="GO" id="GO:0005524">
    <property type="term" value="F:ATP binding"/>
    <property type="evidence" value="ECO:0007669"/>
    <property type="project" value="UniProtKB-UniRule"/>
</dbReference>
<evidence type="ECO:0000256" key="4">
    <source>
        <dbReference type="ARBA" id="ARBA00022777"/>
    </source>
</evidence>
<comment type="catalytic activity">
    <reaction evidence="9">
        <text>D-ribose + ATP = D-ribose 5-phosphate + ADP + H(+)</text>
        <dbReference type="Rhea" id="RHEA:13697"/>
        <dbReference type="ChEBI" id="CHEBI:15378"/>
        <dbReference type="ChEBI" id="CHEBI:30616"/>
        <dbReference type="ChEBI" id="CHEBI:47013"/>
        <dbReference type="ChEBI" id="CHEBI:78346"/>
        <dbReference type="ChEBI" id="CHEBI:456216"/>
        <dbReference type="EC" id="2.7.1.15"/>
    </reaction>
</comment>
<dbReference type="AlphaFoldDB" id="A0A1C3JSG5"/>
<dbReference type="GO" id="GO:0004747">
    <property type="term" value="F:ribokinase activity"/>
    <property type="evidence" value="ECO:0007669"/>
    <property type="project" value="UniProtKB-UniRule"/>
</dbReference>
<dbReference type="InterPro" id="IPR011611">
    <property type="entry name" value="PfkB_dom"/>
</dbReference>
<comment type="similarity">
    <text evidence="9">Belongs to the carbohydrate kinase PfkB family. Ribokinase subfamily.</text>
</comment>
<feature type="binding site" evidence="9">
    <location>
        <begin position="10"/>
        <end position="12"/>
    </location>
    <ligand>
        <name>substrate</name>
    </ligand>
</feature>
<keyword evidence="3 9" id="KW-0547">Nucleotide-binding</keyword>
<comment type="function">
    <text evidence="9">Catalyzes the phosphorylation of ribose at O-5 in a reaction requiring ATP and magnesium. The resulting D-ribose-5-phosphate can then be used either for sythesis of nucleotides, histidine, and tryptophan, or as a component of the pentose phosphate pathway.</text>
</comment>
<proteinExistence type="inferred from homology"/>
<keyword evidence="4 9" id="KW-0418">Kinase</keyword>
<feature type="binding site" evidence="9">
    <location>
        <position position="243"/>
    </location>
    <ligand>
        <name>substrate</name>
    </ligand>
</feature>
<keyword evidence="9" id="KW-0963">Cytoplasm</keyword>
<feature type="binding site" evidence="9">
    <location>
        <position position="136"/>
    </location>
    <ligand>
        <name>substrate</name>
    </ligand>
</feature>
<comment type="pathway">
    <text evidence="9">Carbohydrate metabolism; D-ribose degradation; D-ribose 5-phosphate from beta-D-ribopyranose: step 2/2.</text>
</comment>
<evidence type="ECO:0000256" key="5">
    <source>
        <dbReference type="ARBA" id="ARBA00022840"/>
    </source>
</evidence>
<comment type="subunit">
    <text evidence="9">Homodimer.</text>
</comment>
<dbReference type="EC" id="2.7.1.15" evidence="9"/>
<feature type="active site" description="Proton acceptor" evidence="9">
    <location>
        <position position="243"/>
    </location>
</feature>
<dbReference type="GO" id="GO:0019303">
    <property type="term" value="P:D-ribose catabolic process"/>
    <property type="evidence" value="ECO:0007669"/>
    <property type="project" value="UniProtKB-UniRule"/>
</dbReference>
<feature type="binding site" evidence="9">
    <location>
        <position position="273"/>
    </location>
    <ligand>
        <name>K(+)</name>
        <dbReference type="ChEBI" id="CHEBI:29103"/>
    </ligand>
</feature>
<dbReference type="OrthoDB" id="9775849at2"/>
<feature type="binding site" evidence="9">
    <location>
        <begin position="211"/>
        <end position="216"/>
    </location>
    <ligand>
        <name>ATP</name>
        <dbReference type="ChEBI" id="CHEBI:30616"/>
    </ligand>
</feature>
<dbReference type="SUPFAM" id="SSF53613">
    <property type="entry name" value="Ribokinase-like"/>
    <property type="match status" value="1"/>
</dbReference>
<feature type="binding site" evidence="9">
    <location>
        <position position="282"/>
    </location>
    <ligand>
        <name>K(+)</name>
        <dbReference type="ChEBI" id="CHEBI:29103"/>
    </ligand>
</feature>
<evidence type="ECO:0000256" key="2">
    <source>
        <dbReference type="ARBA" id="ARBA00022723"/>
    </source>
</evidence>
<organism evidence="11 14">
    <name type="scientific">Marinomonas gallaica</name>
    <dbReference type="NCBI Taxonomy" id="1806667"/>
    <lineage>
        <taxon>Bacteria</taxon>
        <taxon>Pseudomonadati</taxon>
        <taxon>Pseudomonadota</taxon>
        <taxon>Gammaproteobacteria</taxon>
        <taxon>Oceanospirillales</taxon>
        <taxon>Oceanospirillaceae</taxon>
        <taxon>Marinomonas</taxon>
    </lineage>
</organism>
<comment type="cofactor">
    <cofactor evidence="9">
        <name>Mg(2+)</name>
        <dbReference type="ChEBI" id="CHEBI:18420"/>
    </cofactor>
    <text evidence="9">Requires a divalent cation, most likely magnesium in vivo, as an electrophilic catalyst to aid phosphoryl group transfer. It is the chelate of the metal and the nucleotide that is the actual substrate.</text>
</comment>
<keyword evidence="7 9" id="KW-0630">Potassium</keyword>
<reference evidence="12 13" key="1">
    <citation type="submission" date="2016-06" db="EMBL/GenBank/DDBJ databases">
        <authorList>
            <person name="Rodrigo-Torres L."/>
            <person name="Arahal D.R."/>
        </authorList>
    </citation>
    <scope>NUCLEOTIDE SEQUENCE [LARGE SCALE GENOMIC DNA]</scope>
    <source>
        <strain evidence="12 13">CECT 5116</strain>
    </source>
</reference>
<dbReference type="Proteomes" id="UP000092840">
    <property type="component" value="Unassembled WGS sequence"/>
</dbReference>
<feature type="domain" description="Carbohydrate kinase PfkB" evidence="10">
    <location>
        <begin position="5"/>
        <end position="285"/>
    </location>
</feature>